<feature type="compositionally biased region" description="Basic and acidic residues" evidence="1">
    <location>
        <begin position="12"/>
        <end position="24"/>
    </location>
</feature>
<gene>
    <name evidence="2" type="ORF">PG997_000155</name>
</gene>
<proteinExistence type="predicted"/>
<dbReference type="GeneID" id="92037530"/>
<protein>
    <submittedName>
        <fullName evidence="2">Uncharacterized protein</fullName>
    </submittedName>
</protein>
<feature type="compositionally biased region" description="Basic and acidic residues" evidence="1">
    <location>
        <begin position="34"/>
        <end position="45"/>
    </location>
</feature>
<dbReference type="EMBL" id="JAQQWN010000002">
    <property type="protein sequence ID" value="KAK8093470.1"/>
    <property type="molecule type" value="Genomic_DNA"/>
</dbReference>
<accession>A0ABR1X9T9</accession>
<reference evidence="2 3" key="1">
    <citation type="submission" date="2023-01" db="EMBL/GenBank/DDBJ databases">
        <title>Analysis of 21 Apiospora genomes using comparative genomics revels a genus with tremendous synthesis potential of carbohydrate active enzymes and secondary metabolites.</title>
        <authorList>
            <person name="Sorensen T."/>
        </authorList>
    </citation>
    <scope>NUCLEOTIDE SEQUENCE [LARGE SCALE GENOMIC DNA]</scope>
    <source>
        <strain evidence="2 3">CBS 114990</strain>
    </source>
</reference>
<dbReference type="RefSeq" id="XP_066674243.1">
    <property type="nucleotide sequence ID" value="XM_066804470.1"/>
</dbReference>
<evidence type="ECO:0000313" key="3">
    <source>
        <dbReference type="Proteomes" id="UP001433268"/>
    </source>
</evidence>
<comment type="caution">
    <text evidence="2">The sequence shown here is derived from an EMBL/GenBank/DDBJ whole genome shotgun (WGS) entry which is preliminary data.</text>
</comment>
<organism evidence="2 3">
    <name type="scientific">Apiospora hydei</name>
    <dbReference type="NCBI Taxonomy" id="1337664"/>
    <lineage>
        <taxon>Eukaryota</taxon>
        <taxon>Fungi</taxon>
        <taxon>Dikarya</taxon>
        <taxon>Ascomycota</taxon>
        <taxon>Pezizomycotina</taxon>
        <taxon>Sordariomycetes</taxon>
        <taxon>Xylariomycetidae</taxon>
        <taxon>Amphisphaeriales</taxon>
        <taxon>Apiosporaceae</taxon>
        <taxon>Apiospora</taxon>
    </lineage>
</organism>
<sequence>MYHQSATRSRVKREAMDRRVKQESIDNPSSGNMVKDESDDEKKPLDNYPAIKQDGQSTMKRARNHRPKSTYSFNWADSTSDAKAKSRILGIIEIPTDQAGRVIEAGKMTAIYHINYGQPIKTFVVYDGTEVLARVKDFEQETAVYELAALYFGAKLGWTHPDENDLDISSVPMEGEGTFAVKITLMRNEEPKKRKGPSRR</sequence>
<name>A0ABR1X9T9_9PEZI</name>
<dbReference type="Proteomes" id="UP001433268">
    <property type="component" value="Unassembled WGS sequence"/>
</dbReference>
<evidence type="ECO:0000256" key="1">
    <source>
        <dbReference type="SAM" id="MobiDB-lite"/>
    </source>
</evidence>
<keyword evidence="3" id="KW-1185">Reference proteome</keyword>
<evidence type="ECO:0000313" key="2">
    <source>
        <dbReference type="EMBL" id="KAK8093470.1"/>
    </source>
</evidence>
<feature type="region of interest" description="Disordered" evidence="1">
    <location>
        <begin position="1"/>
        <end position="74"/>
    </location>
</feature>